<dbReference type="InterPro" id="IPR013517">
    <property type="entry name" value="FG-GAP"/>
</dbReference>
<dbReference type="PANTHER" id="PTHR44103">
    <property type="entry name" value="PROPROTEIN CONVERTASE P"/>
    <property type="match status" value="1"/>
</dbReference>
<dbReference type="Pfam" id="PF13385">
    <property type="entry name" value="Laminin_G_3"/>
    <property type="match status" value="1"/>
</dbReference>
<dbReference type="InterPro" id="IPR028994">
    <property type="entry name" value="Integrin_alpha_N"/>
</dbReference>
<evidence type="ECO:0000256" key="1">
    <source>
        <dbReference type="ARBA" id="ARBA00022729"/>
    </source>
</evidence>
<dbReference type="InterPro" id="IPR006558">
    <property type="entry name" value="LamG-like"/>
</dbReference>
<feature type="chain" id="PRO_5034824133" evidence="3">
    <location>
        <begin position="28"/>
        <end position="948"/>
    </location>
</feature>
<dbReference type="SUPFAM" id="SSF69318">
    <property type="entry name" value="Integrin alpha N-terminal domain"/>
    <property type="match status" value="1"/>
</dbReference>
<reference evidence="5" key="1">
    <citation type="submission" date="2021-08" db="EMBL/GenBank/DDBJ databases">
        <title>Genome of a novel bacterium of the phylum Verrucomicrobia, Oleiharenicola sp. KSB-15.</title>
        <authorList>
            <person name="Chung J.-H."/>
            <person name="Ahn J.-H."/>
            <person name="Yoon Y."/>
            <person name="Kim D.-Y."/>
            <person name="An S.-H."/>
            <person name="Park I."/>
            <person name="Yeon J."/>
        </authorList>
    </citation>
    <scope>NUCLEOTIDE SEQUENCE</scope>
    <source>
        <strain evidence="5">KSB-15</strain>
    </source>
</reference>
<dbReference type="RefSeq" id="WP_220161740.1">
    <property type="nucleotide sequence ID" value="NZ_CP080507.1"/>
</dbReference>
<protein>
    <submittedName>
        <fullName evidence="5">FG-GAP-like repeat-containing protein</fullName>
    </submittedName>
</protein>
<proteinExistence type="predicted"/>
<accession>A0A8F9TVA3</accession>
<dbReference type="AlphaFoldDB" id="A0A8F9TVA3"/>
<dbReference type="PANTHER" id="PTHR44103:SF1">
    <property type="entry name" value="PROPROTEIN CONVERTASE P"/>
    <property type="match status" value="1"/>
</dbReference>
<dbReference type="Gene3D" id="2.130.10.130">
    <property type="entry name" value="Integrin alpha, N-terminal"/>
    <property type="match status" value="2"/>
</dbReference>
<sequence length="948" mass="96958">MAIQRGGQSRWRGMWAALLAGCGLAQAEAQPVPPAQATVVNIGASPLKAPTTTAFIAGPTFTMETWIYPTANTPYAWIMGKGLPNAGIDPYISFALFLDASGTKASFAASTGAAGSYREITAPTALPLRAWTHVAAVLDGATMRLLVNGVAVATGPSAGTPGAATAVALGVGSAFLADGTMNYPPFPGYARQARFWNVVRTPEQIAADAGRALPAETTGLVAAWPLDDGAGAVARDVSGADRALTAPAGALATVRTVVLEAGQFFTVTSTVPAGGVLADVDDGILIDFDSDGDLDLVTTHIHVPPTVPETRERLRAFRNDHGVFTDVTDAVLGNVTMVHPRHRIAADFNADGRMDLLIGGHGTDTMPFPGEQMKLLIQSADGKLVDESATRLPPHNSFTHNLAVADIDGDGDLDIYVANVNGGDSGPRFYLNNGDGFFTEATDRLPADIAARTAGLAYTASLLVDVNGDGFPDLVLGGENTSPVNELLINDGTGHFARDARFTLPPKLFSEKAVTVAITSGDFNADGAPDLVLSTTGGELALADGRTIFGYGVPGVQLLLNRGDGTFYDATARLNLTFGPSDTWVEWVRVADMDGDGRPDLVLQGAPSSSGQAFSRTLLLNRGGATFVDASDAVALGNVTFLAPADVDGDGLMDLVGVGNAIEVARGVKPLVRGVFQAENDNPGPLTNLSVRTTAGSGDQILIAGFVVQGEAQSILVRAIGPTLGSFGVPGVLADPRLELYGSGGLLMENDNWSQGNASADLFARLGAFSLEVTSQDAALVAEVEGPRTAQVSGAAGATGIALAEIYDAGAGVGGALVNVSARAQVGTGADVLIAGFVVSGNVPRKLLIRGMGPSLTPLGVAGALADPELAVRAVNGADAALVAVNDNWKGATVVRSAAQATGAFGFASDTSADAAIAIELPPGVYTATVSGRQQTTGVALVEIYAVP</sequence>
<name>A0A8F9TVA3_9BACT</name>
<keyword evidence="2" id="KW-1015">Disulfide bond</keyword>
<keyword evidence="6" id="KW-1185">Reference proteome</keyword>
<evidence type="ECO:0000259" key="4">
    <source>
        <dbReference type="SMART" id="SM00560"/>
    </source>
</evidence>
<dbReference type="EMBL" id="CP080507">
    <property type="protein sequence ID" value="QYM78636.1"/>
    <property type="molecule type" value="Genomic_DNA"/>
</dbReference>
<dbReference type="SMART" id="SM00560">
    <property type="entry name" value="LamGL"/>
    <property type="match status" value="1"/>
</dbReference>
<evidence type="ECO:0000313" key="5">
    <source>
        <dbReference type="EMBL" id="QYM78636.1"/>
    </source>
</evidence>
<dbReference type="InterPro" id="IPR013320">
    <property type="entry name" value="ConA-like_dom_sf"/>
</dbReference>
<dbReference type="Pfam" id="PF13517">
    <property type="entry name" value="FG-GAP_3"/>
    <property type="match status" value="3"/>
</dbReference>
<dbReference type="KEGG" id="ole:K0B96_15230"/>
<gene>
    <name evidence="5" type="ORF">K0B96_15230</name>
</gene>
<dbReference type="Proteomes" id="UP000825051">
    <property type="component" value="Chromosome"/>
</dbReference>
<feature type="domain" description="LamG-like jellyroll fold" evidence="4">
    <location>
        <begin position="59"/>
        <end position="203"/>
    </location>
</feature>
<feature type="signal peptide" evidence="3">
    <location>
        <begin position="1"/>
        <end position="27"/>
    </location>
</feature>
<dbReference type="SUPFAM" id="SSF49899">
    <property type="entry name" value="Concanavalin A-like lectins/glucanases"/>
    <property type="match status" value="1"/>
</dbReference>
<dbReference type="Gene3D" id="2.60.120.200">
    <property type="match status" value="1"/>
</dbReference>
<evidence type="ECO:0000256" key="3">
    <source>
        <dbReference type="SAM" id="SignalP"/>
    </source>
</evidence>
<evidence type="ECO:0000256" key="2">
    <source>
        <dbReference type="ARBA" id="ARBA00023157"/>
    </source>
</evidence>
<organism evidence="5 6">
    <name type="scientific">Horticoccus luteus</name>
    <dbReference type="NCBI Taxonomy" id="2862869"/>
    <lineage>
        <taxon>Bacteria</taxon>
        <taxon>Pseudomonadati</taxon>
        <taxon>Verrucomicrobiota</taxon>
        <taxon>Opitutia</taxon>
        <taxon>Opitutales</taxon>
        <taxon>Opitutaceae</taxon>
        <taxon>Horticoccus</taxon>
    </lineage>
</organism>
<evidence type="ECO:0000313" key="6">
    <source>
        <dbReference type="Proteomes" id="UP000825051"/>
    </source>
</evidence>
<keyword evidence="1 3" id="KW-0732">Signal</keyword>